<comment type="caution">
    <text evidence="2">The sequence shown here is derived from an EMBL/GenBank/DDBJ whole genome shotgun (WGS) entry which is preliminary data.</text>
</comment>
<evidence type="ECO:0000313" key="2">
    <source>
        <dbReference type="EMBL" id="KAD5802785.1"/>
    </source>
</evidence>
<evidence type="ECO:0000256" key="1">
    <source>
        <dbReference type="SAM" id="MobiDB-lite"/>
    </source>
</evidence>
<keyword evidence="3" id="KW-1185">Reference proteome</keyword>
<name>A0A5N6P3Q3_9ASTR</name>
<feature type="region of interest" description="Disordered" evidence="1">
    <location>
        <begin position="1"/>
        <end position="22"/>
    </location>
</feature>
<dbReference type="EMBL" id="SZYD01000007">
    <property type="protein sequence ID" value="KAD5802785.1"/>
    <property type="molecule type" value="Genomic_DNA"/>
</dbReference>
<gene>
    <name evidence="2" type="ORF">E3N88_14145</name>
</gene>
<evidence type="ECO:0000313" key="3">
    <source>
        <dbReference type="Proteomes" id="UP000326396"/>
    </source>
</evidence>
<dbReference type="Proteomes" id="UP000326396">
    <property type="component" value="Linkage Group LG15"/>
</dbReference>
<dbReference type="OrthoDB" id="1642592at2759"/>
<accession>A0A5N6P3Q3</accession>
<sequence>MAKLRSTPEMGGPLTNTHKQGWPKTLIAVQQESFGGIGLKGTTDARQGISWTNAEKNVLPQGNPIWKPCVSHMIHVIPKPHHTSALLACLRKQLLNSYVMIDPFQ</sequence>
<reference evidence="2 3" key="1">
    <citation type="submission" date="2019-05" db="EMBL/GenBank/DDBJ databases">
        <title>Mikania micrantha, genome provides insights into the molecular mechanism of rapid growth.</title>
        <authorList>
            <person name="Liu B."/>
        </authorList>
    </citation>
    <scope>NUCLEOTIDE SEQUENCE [LARGE SCALE GENOMIC DNA]</scope>
    <source>
        <strain evidence="2">NLD-2019</strain>
        <tissue evidence="2">Leaf</tissue>
    </source>
</reference>
<proteinExistence type="predicted"/>
<organism evidence="2 3">
    <name type="scientific">Mikania micrantha</name>
    <name type="common">bitter vine</name>
    <dbReference type="NCBI Taxonomy" id="192012"/>
    <lineage>
        <taxon>Eukaryota</taxon>
        <taxon>Viridiplantae</taxon>
        <taxon>Streptophyta</taxon>
        <taxon>Embryophyta</taxon>
        <taxon>Tracheophyta</taxon>
        <taxon>Spermatophyta</taxon>
        <taxon>Magnoliopsida</taxon>
        <taxon>eudicotyledons</taxon>
        <taxon>Gunneridae</taxon>
        <taxon>Pentapetalae</taxon>
        <taxon>asterids</taxon>
        <taxon>campanulids</taxon>
        <taxon>Asterales</taxon>
        <taxon>Asteraceae</taxon>
        <taxon>Asteroideae</taxon>
        <taxon>Heliantheae alliance</taxon>
        <taxon>Eupatorieae</taxon>
        <taxon>Mikania</taxon>
    </lineage>
</organism>
<protein>
    <submittedName>
        <fullName evidence="2">Uncharacterized protein</fullName>
    </submittedName>
</protein>
<dbReference type="AlphaFoldDB" id="A0A5N6P3Q3"/>